<proteinExistence type="predicted"/>
<accession>A0A9D4QHV0</accession>
<reference evidence="1" key="1">
    <citation type="journal article" date="2019" name="bioRxiv">
        <title>The Genome of the Zebra Mussel, Dreissena polymorpha: A Resource for Invasive Species Research.</title>
        <authorList>
            <person name="McCartney M.A."/>
            <person name="Auch B."/>
            <person name="Kono T."/>
            <person name="Mallez S."/>
            <person name="Zhang Y."/>
            <person name="Obille A."/>
            <person name="Becker A."/>
            <person name="Abrahante J.E."/>
            <person name="Garbe J."/>
            <person name="Badalamenti J.P."/>
            <person name="Herman A."/>
            <person name="Mangelson H."/>
            <person name="Liachko I."/>
            <person name="Sullivan S."/>
            <person name="Sone E.D."/>
            <person name="Koren S."/>
            <person name="Silverstein K.A.T."/>
            <person name="Beckman K.B."/>
            <person name="Gohl D.M."/>
        </authorList>
    </citation>
    <scope>NUCLEOTIDE SEQUENCE</scope>
    <source>
        <strain evidence="1">Duluth1</strain>
        <tissue evidence="1">Whole animal</tissue>
    </source>
</reference>
<protein>
    <submittedName>
        <fullName evidence="1">Uncharacterized protein</fullName>
    </submittedName>
</protein>
<sequence>MKLPSITTSSVVTGISGKSVYSDGYRHKDSWDKKSSLLVGELFESRYGKAGLNACSCSPHTLIRDVTFGFFGIFHLASSKRKSSFG</sequence>
<keyword evidence="2" id="KW-1185">Reference proteome</keyword>
<reference evidence="1" key="2">
    <citation type="submission" date="2020-11" db="EMBL/GenBank/DDBJ databases">
        <authorList>
            <person name="McCartney M.A."/>
            <person name="Auch B."/>
            <person name="Kono T."/>
            <person name="Mallez S."/>
            <person name="Becker A."/>
            <person name="Gohl D.M."/>
            <person name="Silverstein K.A.T."/>
            <person name="Koren S."/>
            <person name="Bechman K.B."/>
            <person name="Herman A."/>
            <person name="Abrahante J.E."/>
            <person name="Garbe J."/>
        </authorList>
    </citation>
    <scope>NUCLEOTIDE SEQUENCE</scope>
    <source>
        <strain evidence="1">Duluth1</strain>
        <tissue evidence="1">Whole animal</tissue>
    </source>
</reference>
<organism evidence="1 2">
    <name type="scientific">Dreissena polymorpha</name>
    <name type="common">Zebra mussel</name>
    <name type="synonym">Mytilus polymorpha</name>
    <dbReference type="NCBI Taxonomy" id="45954"/>
    <lineage>
        <taxon>Eukaryota</taxon>
        <taxon>Metazoa</taxon>
        <taxon>Spiralia</taxon>
        <taxon>Lophotrochozoa</taxon>
        <taxon>Mollusca</taxon>
        <taxon>Bivalvia</taxon>
        <taxon>Autobranchia</taxon>
        <taxon>Heteroconchia</taxon>
        <taxon>Euheterodonta</taxon>
        <taxon>Imparidentia</taxon>
        <taxon>Neoheterodontei</taxon>
        <taxon>Myida</taxon>
        <taxon>Dreissenoidea</taxon>
        <taxon>Dreissenidae</taxon>
        <taxon>Dreissena</taxon>
    </lineage>
</organism>
<dbReference type="Proteomes" id="UP000828390">
    <property type="component" value="Unassembled WGS sequence"/>
</dbReference>
<dbReference type="EMBL" id="JAIWYP010000004">
    <property type="protein sequence ID" value="KAH3832573.1"/>
    <property type="molecule type" value="Genomic_DNA"/>
</dbReference>
<gene>
    <name evidence="1" type="ORF">DPMN_105865</name>
</gene>
<name>A0A9D4QHV0_DREPO</name>
<comment type="caution">
    <text evidence="1">The sequence shown here is derived from an EMBL/GenBank/DDBJ whole genome shotgun (WGS) entry which is preliminary data.</text>
</comment>
<evidence type="ECO:0000313" key="2">
    <source>
        <dbReference type="Proteomes" id="UP000828390"/>
    </source>
</evidence>
<evidence type="ECO:0000313" key="1">
    <source>
        <dbReference type="EMBL" id="KAH3832573.1"/>
    </source>
</evidence>
<dbReference type="AlphaFoldDB" id="A0A9D4QHV0"/>